<dbReference type="PANTHER" id="PTHR43369">
    <property type="entry name" value="PHOSPHORIBOSYLGLYCINAMIDE FORMYLTRANSFERASE"/>
    <property type="match status" value="1"/>
</dbReference>
<dbReference type="InterPro" id="IPR036477">
    <property type="entry name" value="Formyl_transf_N_sf"/>
</dbReference>
<evidence type="ECO:0000256" key="3">
    <source>
        <dbReference type="ARBA" id="ARBA00022755"/>
    </source>
</evidence>
<protein>
    <recommendedName>
        <fullName evidence="4">Phosphoribosylglycinamide formyltransferase</fullName>
        <ecNumber evidence="4">2.1.2.2</ecNumber>
    </recommendedName>
    <alternativeName>
        <fullName evidence="4">5'-phosphoribosylglycinamide transformylase</fullName>
    </alternativeName>
    <alternativeName>
        <fullName evidence="4">GAR transformylase</fullName>
        <shortName evidence="4">GART</shortName>
    </alternativeName>
</protein>
<dbReference type="OrthoDB" id="9806170at2"/>
<evidence type="ECO:0000256" key="2">
    <source>
        <dbReference type="ARBA" id="ARBA00022679"/>
    </source>
</evidence>
<keyword evidence="2 4" id="KW-0808">Transferase</keyword>
<organism evidence="6 7">
    <name type="scientific">Lactococcus garvieae</name>
    <dbReference type="NCBI Taxonomy" id="1363"/>
    <lineage>
        <taxon>Bacteria</taxon>
        <taxon>Bacillati</taxon>
        <taxon>Bacillota</taxon>
        <taxon>Bacilli</taxon>
        <taxon>Lactobacillales</taxon>
        <taxon>Streptococcaceae</taxon>
        <taxon>Lactococcus</taxon>
    </lineage>
</organism>
<comment type="function">
    <text evidence="4">Catalyzes the transfer of a formyl group from 10-formyltetrahydrofolate to 5-phospho-ribosyl-glycinamide (GAR), producing 5-phospho-ribosyl-N-formylglycinamide (FGAR) and tetrahydrofolate.</text>
</comment>
<feature type="binding site" evidence="4">
    <location>
        <begin position="84"/>
        <end position="87"/>
    </location>
    <ligand>
        <name>(6R)-10-formyltetrahydrofolate</name>
        <dbReference type="ChEBI" id="CHEBI:195366"/>
    </ligand>
</feature>
<dbReference type="Proteomes" id="UP000181969">
    <property type="component" value="Unassembled WGS sequence"/>
</dbReference>
<name>A0A1I4EZF5_9LACT</name>
<dbReference type="PANTHER" id="PTHR43369:SF2">
    <property type="entry name" value="PHOSPHORIBOSYLGLYCINAMIDE FORMYLTRANSFERASE"/>
    <property type="match status" value="1"/>
</dbReference>
<comment type="catalytic activity">
    <reaction evidence="4">
        <text>N(1)-(5-phospho-beta-D-ribosyl)glycinamide + (6R)-10-formyltetrahydrofolate = N(2)-formyl-N(1)-(5-phospho-beta-D-ribosyl)glycinamide + (6S)-5,6,7,8-tetrahydrofolate + H(+)</text>
        <dbReference type="Rhea" id="RHEA:15053"/>
        <dbReference type="ChEBI" id="CHEBI:15378"/>
        <dbReference type="ChEBI" id="CHEBI:57453"/>
        <dbReference type="ChEBI" id="CHEBI:143788"/>
        <dbReference type="ChEBI" id="CHEBI:147286"/>
        <dbReference type="ChEBI" id="CHEBI:195366"/>
        <dbReference type="EC" id="2.1.2.2"/>
    </reaction>
</comment>
<evidence type="ECO:0000313" key="6">
    <source>
        <dbReference type="EMBL" id="SFL11088.1"/>
    </source>
</evidence>
<feature type="domain" description="Formyl transferase N-terminal" evidence="5">
    <location>
        <begin position="1"/>
        <end position="174"/>
    </location>
</feature>
<keyword evidence="3 4" id="KW-0658">Purine biosynthesis</keyword>
<dbReference type="GO" id="GO:0006189">
    <property type="term" value="P:'de novo' IMP biosynthetic process"/>
    <property type="evidence" value="ECO:0007669"/>
    <property type="project" value="UniProtKB-UniRule"/>
</dbReference>
<comment type="pathway">
    <text evidence="1 4">Purine metabolism; IMP biosynthesis via de novo pathway; N(2)-formyl-N(1)-(5-phospho-D-ribosyl)glycinamide from N(1)-(5-phospho-D-ribosyl)glycinamide (10-formyl THF route): step 1/1.</text>
</comment>
<feature type="active site" description="Proton donor" evidence="4">
    <location>
        <position position="103"/>
    </location>
</feature>
<dbReference type="NCBIfam" id="TIGR00639">
    <property type="entry name" value="PurN"/>
    <property type="match status" value="1"/>
</dbReference>
<dbReference type="InterPro" id="IPR002376">
    <property type="entry name" value="Formyl_transf_N"/>
</dbReference>
<dbReference type="EC" id="2.1.2.2" evidence="4"/>
<dbReference type="AlphaFoldDB" id="A0A1I4EZF5"/>
<evidence type="ECO:0000259" key="5">
    <source>
        <dbReference type="Pfam" id="PF00551"/>
    </source>
</evidence>
<feature type="binding site" evidence="4">
    <location>
        <begin position="11"/>
        <end position="13"/>
    </location>
    <ligand>
        <name>N(1)-(5-phospho-beta-D-ribosyl)glycinamide</name>
        <dbReference type="ChEBI" id="CHEBI:143788"/>
    </ligand>
</feature>
<dbReference type="UniPathway" id="UPA00074">
    <property type="reaction ID" value="UER00126"/>
</dbReference>
<gene>
    <name evidence="4" type="primary">purN</name>
    <name evidence="6" type="ORF">SAMN05216438_101314</name>
</gene>
<dbReference type="SUPFAM" id="SSF53328">
    <property type="entry name" value="Formyltransferase"/>
    <property type="match status" value="1"/>
</dbReference>
<dbReference type="RefSeq" id="WP_017370939.1">
    <property type="nucleotide sequence ID" value="NZ_CP028386.1"/>
</dbReference>
<evidence type="ECO:0000256" key="4">
    <source>
        <dbReference type="HAMAP-Rule" id="MF_01930"/>
    </source>
</evidence>
<feature type="binding site" evidence="4">
    <location>
        <position position="59"/>
    </location>
    <ligand>
        <name>(6R)-10-formyltetrahydrofolate</name>
        <dbReference type="ChEBI" id="CHEBI:195366"/>
    </ligand>
</feature>
<sequence length="180" mass="20090">MRIAVFASGSGSNFEALAQAFPTEIQLLFSDKTEAYALQRAQKLNVTAVSFTLKSFADKQSYEEALVALLRDHQIDLICLAGYMKIVGPTLLQAYEGRIINIHPSYLPAFAGSAHALEESWQAQEGLGITVHWVDSGVDTGEILAQQQLDYHPELAEYEKKLHQAEHELYIKVVQELIKK</sequence>
<evidence type="ECO:0000313" key="7">
    <source>
        <dbReference type="Proteomes" id="UP000181969"/>
    </source>
</evidence>
<comment type="similarity">
    <text evidence="4">Belongs to the GART family.</text>
</comment>
<feature type="binding site" evidence="4">
    <location>
        <position position="101"/>
    </location>
    <ligand>
        <name>(6R)-10-formyltetrahydrofolate</name>
        <dbReference type="ChEBI" id="CHEBI:195366"/>
    </ligand>
</feature>
<dbReference type="EMBL" id="FOTJ01000001">
    <property type="protein sequence ID" value="SFL11088.1"/>
    <property type="molecule type" value="Genomic_DNA"/>
</dbReference>
<dbReference type="HAMAP" id="MF_01930">
    <property type="entry name" value="PurN"/>
    <property type="match status" value="1"/>
</dbReference>
<dbReference type="GO" id="GO:0004644">
    <property type="term" value="F:phosphoribosylglycinamide formyltransferase activity"/>
    <property type="evidence" value="ECO:0007669"/>
    <property type="project" value="UniProtKB-UniRule"/>
</dbReference>
<dbReference type="InterPro" id="IPR004607">
    <property type="entry name" value="GART"/>
</dbReference>
<feature type="site" description="Raises pKa of active site His" evidence="4">
    <location>
        <position position="139"/>
    </location>
</feature>
<dbReference type="Pfam" id="PF00551">
    <property type="entry name" value="Formyl_trans_N"/>
    <property type="match status" value="1"/>
</dbReference>
<proteinExistence type="inferred from homology"/>
<dbReference type="GO" id="GO:0005829">
    <property type="term" value="C:cytosol"/>
    <property type="evidence" value="ECO:0007669"/>
    <property type="project" value="TreeGrafter"/>
</dbReference>
<reference evidence="6 7" key="1">
    <citation type="submission" date="2016-10" db="EMBL/GenBank/DDBJ databases">
        <authorList>
            <person name="de Groot N.N."/>
        </authorList>
    </citation>
    <scope>NUCLEOTIDE SEQUENCE [LARGE SCALE GENOMIC DNA]</scope>
    <source>
        <strain evidence="6 7">M79</strain>
    </source>
</reference>
<accession>A0A1I4EZF5</accession>
<evidence type="ECO:0000256" key="1">
    <source>
        <dbReference type="ARBA" id="ARBA00005054"/>
    </source>
</evidence>
<dbReference type="Gene3D" id="3.40.50.170">
    <property type="entry name" value="Formyl transferase, N-terminal domain"/>
    <property type="match status" value="1"/>
</dbReference>
<dbReference type="CDD" id="cd08645">
    <property type="entry name" value="FMT_core_GART"/>
    <property type="match status" value="1"/>
</dbReference>